<sequence length="124" mass="14477">MAERAKAIQDKFENRQTSTQDTLDVLLQEIERDEKRKQEQARKGFDSLSYFVYQILENAGIEDPQAVSNKIREAFIQYPNWQNSEGELRELRKKVTFAIYAEMDDLEAVTAIVEQVFTKLDQAL</sequence>
<proteinExistence type="predicted"/>
<dbReference type="OrthoDB" id="9758243at2"/>
<dbReference type="KEGG" id="enn:FRE64_03295"/>
<dbReference type="Proteomes" id="UP000318453">
    <property type="component" value="Chromosome"/>
</dbReference>
<protein>
    <recommendedName>
        <fullName evidence="3">DUF3387 domain-containing protein</fullName>
    </recommendedName>
</protein>
<name>A0A5B8NL44_9CHRO</name>
<reference evidence="1" key="1">
    <citation type="submission" date="2019-08" db="EMBL/GenBank/DDBJ databases">
        <title>Carotenoids and Carotenoid Binding Proteins in the Halophilic Cyanobacterium Euhalothece sp. ZM00.</title>
        <authorList>
            <person name="Cho S.M."/>
            <person name="Song J.Y."/>
            <person name="Park Y.-I."/>
        </authorList>
    </citation>
    <scope>NUCLEOTIDE SEQUENCE [LARGE SCALE GENOMIC DNA]</scope>
    <source>
        <strain evidence="1">Z-M001</strain>
    </source>
</reference>
<gene>
    <name evidence="1" type="ORF">FRE64_03295</name>
</gene>
<evidence type="ECO:0000313" key="2">
    <source>
        <dbReference type="Proteomes" id="UP000318453"/>
    </source>
</evidence>
<dbReference type="EMBL" id="CP042326">
    <property type="protein sequence ID" value="QDZ39045.1"/>
    <property type="molecule type" value="Genomic_DNA"/>
</dbReference>
<evidence type="ECO:0008006" key="3">
    <source>
        <dbReference type="Google" id="ProtNLM"/>
    </source>
</evidence>
<dbReference type="AlphaFoldDB" id="A0A5B8NL44"/>
<keyword evidence="2" id="KW-1185">Reference proteome</keyword>
<dbReference type="RefSeq" id="WP_146294654.1">
    <property type="nucleotide sequence ID" value="NZ_CP042326.1"/>
</dbReference>
<evidence type="ECO:0000313" key="1">
    <source>
        <dbReference type="EMBL" id="QDZ39045.1"/>
    </source>
</evidence>
<accession>A0A5B8NL44</accession>
<organism evidence="1 2">
    <name type="scientific">Euhalothece natronophila Z-M001</name>
    <dbReference type="NCBI Taxonomy" id="522448"/>
    <lineage>
        <taxon>Bacteria</taxon>
        <taxon>Bacillati</taxon>
        <taxon>Cyanobacteriota</taxon>
        <taxon>Cyanophyceae</taxon>
        <taxon>Oscillatoriophycideae</taxon>
        <taxon>Chroococcales</taxon>
        <taxon>Halothecacae</taxon>
        <taxon>Halothece cluster</taxon>
        <taxon>Euhalothece</taxon>
    </lineage>
</organism>